<reference evidence="2 3" key="1">
    <citation type="journal article" date="2021" name="DNA Res.">
        <title>Genome analysis of Candida subhashii reveals its hybrid nature and dual mitochondrial genome conformations.</title>
        <authorList>
            <person name="Mixao V."/>
            <person name="Hegedusova E."/>
            <person name="Saus E."/>
            <person name="Pryszcz L.P."/>
            <person name="Cillingova A."/>
            <person name="Nosek J."/>
            <person name="Gabaldon T."/>
        </authorList>
    </citation>
    <scope>NUCLEOTIDE SEQUENCE [LARGE SCALE GENOMIC DNA]</scope>
    <source>
        <strain evidence="2 3">CBS 10753</strain>
    </source>
</reference>
<evidence type="ECO:0000256" key="1">
    <source>
        <dbReference type="SAM" id="MobiDB-lite"/>
    </source>
</evidence>
<dbReference type="GeneID" id="73471537"/>
<feature type="region of interest" description="Disordered" evidence="1">
    <location>
        <begin position="161"/>
        <end position="206"/>
    </location>
</feature>
<dbReference type="AlphaFoldDB" id="A0A8J5QIS9"/>
<feature type="non-terminal residue" evidence="2">
    <location>
        <position position="206"/>
    </location>
</feature>
<organism evidence="2 3">
    <name type="scientific">[Candida] subhashii</name>
    <dbReference type="NCBI Taxonomy" id="561895"/>
    <lineage>
        <taxon>Eukaryota</taxon>
        <taxon>Fungi</taxon>
        <taxon>Dikarya</taxon>
        <taxon>Ascomycota</taxon>
        <taxon>Saccharomycotina</taxon>
        <taxon>Pichiomycetes</taxon>
        <taxon>Debaryomycetaceae</taxon>
        <taxon>Spathaspora</taxon>
    </lineage>
</organism>
<evidence type="ECO:0000313" key="2">
    <source>
        <dbReference type="EMBL" id="KAG7661747.1"/>
    </source>
</evidence>
<name>A0A8J5QIS9_9ASCO</name>
<sequence length="206" mass="22682">MGNKHNHIGETYFLDSSESEQSSYEESTDDEISDDEDLENLDDENLYPNGRFETEQVRAVALNRKLNAPPLPTPDNSRIEEDVDYPDDGDDDLHDQDMPVASSTQLDNIDPLLFTNRASSSSVPKLTFNQLLEKRREQKKGLSSKVVGSEILSNGSVSLADDLNQAPMTPDYTYDYEPGGDEYEAGCDGSEEGGEDDEGGGADIMS</sequence>
<feature type="compositionally biased region" description="Low complexity" evidence="1">
    <location>
        <begin position="15"/>
        <end position="25"/>
    </location>
</feature>
<comment type="caution">
    <text evidence="2">The sequence shown here is derived from an EMBL/GenBank/DDBJ whole genome shotgun (WGS) entry which is preliminary data.</text>
</comment>
<evidence type="ECO:0000313" key="3">
    <source>
        <dbReference type="Proteomes" id="UP000694255"/>
    </source>
</evidence>
<dbReference type="EMBL" id="JAGSYN010000201">
    <property type="protein sequence ID" value="KAG7661747.1"/>
    <property type="molecule type" value="Genomic_DNA"/>
</dbReference>
<dbReference type="RefSeq" id="XP_049261980.1">
    <property type="nucleotide sequence ID" value="XM_049408728.1"/>
</dbReference>
<accession>A0A8J5QIS9</accession>
<gene>
    <name evidence="2" type="ORF">J8A68_004737</name>
</gene>
<feature type="compositionally biased region" description="Acidic residues" evidence="1">
    <location>
        <begin position="81"/>
        <end position="94"/>
    </location>
</feature>
<feature type="compositionally biased region" description="Acidic residues" evidence="1">
    <location>
        <begin position="178"/>
        <end position="200"/>
    </location>
</feature>
<protein>
    <submittedName>
        <fullName evidence="2">Uncharacterized protein</fullName>
    </submittedName>
</protein>
<proteinExistence type="predicted"/>
<feature type="region of interest" description="Disordered" evidence="1">
    <location>
        <begin position="1"/>
        <end position="98"/>
    </location>
</feature>
<keyword evidence="3" id="KW-1185">Reference proteome</keyword>
<dbReference type="Proteomes" id="UP000694255">
    <property type="component" value="Unassembled WGS sequence"/>
</dbReference>
<feature type="compositionally biased region" description="Acidic residues" evidence="1">
    <location>
        <begin position="26"/>
        <end position="45"/>
    </location>
</feature>